<dbReference type="InterPro" id="IPR008984">
    <property type="entry name" value="SMAD_FHA_dom_sf"/>
</dbReference>
<feature type="compositionally biased region" description="Low complexity" evidence="3">
    <location>
        <begin position="1"/>
        <end position="29"/>
    </location>
</feature>
<dbReference type="Pfam" id="PF00498">
    <property type="entry name" value="FHA"/>
    <property type="match status" value="1"/>
</dbReference>
<dbReference type="InterPro" id="IPR000719">
    <property type="entry name" value="Prot_kinase_dom"/>
</dbReference>
<feature type="compositionally biased region" description="Polar residues" evidence="3">
    <location>
        <begin position="527"/>
        <end position="540"/>
    </location>
</feature>
<dbReference type="PANTHER" id="PTHR24347">
    <property type="entry name" value="SERINE/THREONINE-PROTEIN KINASE"/>
    <property type="match status" value="1"/>
</dbReference>
<evidence type="ECO:0000313" key="7">
    <source>
        <dbReference type="Proteomes" id="UP000838412"/>
    </source>
</evidence>
<dbReference type="Gene3D" id="3.30.200.20">
    <property type="entry name" value="Phosphorylase Kinase, domain 1"/>
    <property type="match status" value="1"/>
</dbReference>
<evidence type="ECO:0000256" key="3">
    <source>
        <dbReference type="SAM" id="MobiDB-lite"/>
    </source>
</evidence>
<evidence type="ECO:0000256" key="2">
    <source>
        <dbReference type="ARBA" id="ARBA00022840"/>
    </source>
</evidence>
<dbReference type="InterPro" id="IPR011009">
    <property type="entry name" value="Kinase-like_dom_sf"/>
</dbReference>
<dbReference type="InterPro" id="IPR000253">
    <property type="entry name" value="FHA_dom"/>
</dbReference>
<dbReference type="AlphaFoldDB" id="A0A8J9YJJ1"/>
<dbReference type="GO" id="GO:0004672">
    <property type="term" value="F:protein kinase activity"/>
    <property type="evidence" value="ECO:0007669"/>
    <property type="project" value="InterPro"/>
</dbReference>
<feature type="compositionally biased region" description="Low complexity" evidence="3">
    <location>
        <begin position="515"/>
        <end position="526"/>
    </location>
</feature>
<dbReference type="InterPro" id="IPR008271">
    <property type="entry name" value="Ser/Thr_kinase_AS"/>
</dbReference>
<dbReference type="SUPFAM" id="SSF56112">
    <property type="entry name" value="Protein kinase-like (PK-like)"/>
    <property type="match status" value="1"/>
</dbReference>
<feature type="region of interest" description="Disordered" evidence="3">
    <location>
        <begin position="1"/>
        <end position="36"/>
    </location>
</feature>
<feature type="region of interest" description="Disordered" evidence="3">
    <location>
        <begin position="465"/>
        <end position="553"/>
    </location>
</feature>
<keyword evidence="7" id="KW-1185">Reference proteome</keyword>
<evidence type="ECO:0000313" key="6">
    <source>
        <dbReference type="EMBL" id="CAH1232564.1"/>
    </source>
</evidence>
<dbReference type="SMART" id="SM00220">
    <property type="entry name" value="S_TKc"/>
    <property type="match status" value="1"/>
</dbReference>
<dbReference type="Proteomes" id="UP000838412">
    <property type="component" value="Chromosome 1"/>
</dbReference>
<dbReference type="GO" id="GO:0005524">
    <property type="term" value="F:ATP binding"/>
    <property type="evidence" value="ECO:0007669"/>
    <property type="project" value="UniProtKB-KW"/>
</dbReference>
<keyword evidence="1" id="KW-0547">Nucleotide-binding</keyword>
<dbReference type="FunFam" id="1.10.510.10:FF:000571">
    <property type="entry name" value="Maternal embryonic leucine zipper kinase"/>
    <property type="match status" value="1"/>
</dbReference>
<dbReference type="SUPFAM" id="SSF49879">
    <property type="entry name" value="SMAD/FHA domain"/>
    <property type="match status" value="1"/>
</dbReference>
<dbReference type="PROSITE" id="PS00108">
    <property type="entry name" value="PROTEIN_KINASE_ST"/>
    <property type="match status" value="1"/>
</dbReference>
<evidence type="ECO:0000259" key="4">
    <source>
        <dbReference type="PROSITE" id="PS50006"/>
    </source>
</evidence>
<dbReference type="PROSITE" id="PS50006">
    <property type="entry name" value="FHA_DOMAIN"/>
    <property type="match status" value="1"/>
</dbReference>
<evidence type="ECO:0000259" key="5">
    <source>
        <dbReference type="PROSITE" id="PS50011"/>
    </source>
</evidence>
<gene>
    <name evidence="6" type="primary">CAMK1D</name>
    <name evidence="6" type="ORF">BLAG_LOCUS1630</name>
</gene>
<protein>
    <submittedName>
        <fullName evidence="6">CAMK1D protein</fullName>
    </submittedName>
</protein>
<feature type="domain" description="FHA" evidence="4">
    <location>
        <begin position="74"/>
        <end position="136"/>
    </location>
</feature>
<dbReference type="FunFam" id="3.30.200.20:FF:000255">
    <property type="entry name" value="serine/threonine-protein kinase Chk2 isoform X1"/>
    <property type="match status" value="1"/>
</dbReference>
<dbReference type="OrthoDB" id="40902at2759"/>
<accession>A0A8J9YJJ1</accession>
<dbReference type="Gene3D" id="2.60.200.20">
    <property type="match status" value="1"/>
</dbReference>
<keyword evidence="2" id="KW-0067">ATP-binding</keyword>
<reference evidence="6" key="1">
    <citation type="submission" date="2022-01" db="EMBL/GenBank/DDBJ databases">
        <authorList>
            <person name="Braso-Vives M."/>
        </authorList>
    </citation>
    <scope>NUCLEOTIDE SEQUENCE</scope>
</reference>
<dbReference type="FunFam" id="2.60.200.20:FF:000079">
    <property type="entry name" value="Checkpoint kinase 2"/>
    <property type="match status" value="1"/>
</dbReference>
<evidence type="ECO:0000256" key="1">
    <source>
        <dbReference type="ARBA" id="ARBA00022741"/>
    </source>
</evidence>
<name>A0A8J9YJJ1_BRALA</name>
<dbReference type="CDD" id="cd14084">
    <property type="entry name" value="STKc_Chk2"/>
    <property type="match status" value="1"/>
</dbReference>
<dbReference type="CDD" id="cd22666">
    <property type="entry name" value="FHA_CHK2"/>
    <property type="match status" value="1"/>
</dbReference>
<dbReference type="EMBL" id="OV696686">
    <property type="protein sequence ID" value="CAH1232564.1"/>
    <property type="molecule type" value="Genomic_DNA"/>
</dbReference>
<organism evidence="6 7">
    <name type="scientific">Branchiostoma lanceolatum</name>
    <name type="common">Common lancelet</name>
    <name type="synonym">Amphioxus lanceolatum</name>
    <dbReference type="NCBI Taxonomy" id="7740"/>
    <lineage>
        <taxon>Eukaryota</taxon>
        <taxon>Metazoa</taxon>
        <taxon>Chordata</taxon>
        <taxon>Cephalochordata</taxon>
        <taxon>Leptocardii</taxon>
        <taxon>Amphioxiformes</taxon>
        <taxon>Branchiostomatidae</taxon>
        <taxon>Branchiostoma</taxon>
    </lineage>
</organism>
<feature type="domain" description="Protein kinase" evidence="5">
    <location>
        <begin position="181"/>
        <end position="449"/>
    </location>
</feature>
<dbReference type="SMART" id="SM00240">
    <property type="entry name" value="FHA"/>
    <property type="match status" value="1"/>
</dbReference>
<sequence length="553" mass="61421">MSAKDQTQQQQQHGGSSSYSSSAGTGTSSMETLGTQDVIDGDHYEEEPEAEPIWGRLFPVGSAFTSLDLVQEEYKFGRDSKADYSFDSPAIKRSMYFQAYSKNHFRIFREKVSDSCYNVFLEDTSSNGTFLNGDKVGKHKKQLLRNNDEIALAMKKNKAFVFMDINGNEDMSLPEELRRKYTLSRFLGKGACGEVRLAFTKGTCHKFAVKIVSKKVFTMGGRNQRALDPERIFGEVQIMKGLKHPCIIKIEDVIDTEDTLYIVLELVEGGELFDRVVSLGRFTEPVAKLLFYQMLVAVKYLHEQGITHRDLKPENVLLGSDDMETIIKVTDFGLSKFVGENSLMKTLCGTPSYLAPEVLRTAGMGGYTKAVDCWSLGVILFVCLGGYPPFTDERKDMKLEEQIIRGSYQLHEKYWRGISDDAKDLIKKLLTVDPKKRFTVTQALNHPWLKDQEMTAKANKLMFPAAAGMPPPLSAASRKRPHPGQEEGQDPRTPSPSTPTLSTPPPPKRRVGDESSSSGSGSSTSTCAMSVDSTSLSHTGVSDGVQEMILGKK</sequence>
<dbReference type="Gene3D" id="1.10.510.10">
    <property type="entry name" value="Transferase(Phosphotransferase) domain 1"/>
    <property type="match status" value="1"/>
</dbReference>
<dbReference type="Pfam" id="PF00069">
    <property type="entry name" value="Pkinase"/>
    <property type="match status" value="1"/>
</dbReference>
<feature type="compositionally biased region" description="Pro residues" evidence="3">
    <location>
        <begin position="493"/>
        <end position="506"/>
    </location>
</feature>
<proteinExistence type="predicted"/>
<dbReference type="PROSITE" id="PS50011">
    <property type="entry name" value="PROTEIN_KINASE_DOM"/>
    <property type="match status" value="1"/>
</dbReference>